<dbReference type="InterPro" id="IPR012506">
    <property type="entry name" value="TMEM86B-like"/>
</dbReference>
<evidence type="ECO:0000256" key="3">
    <source>
        <dbReference type="ARBA" id="ARBA00007375"/>
    </source>
</evidence>
<dbReference type="GO" id="GO:0047408">
    <property type="term" value="F:alkenylglycerophosphocholine hydrolase activity"/>
    <property type="evidence" value="ECO:0007669"/>
    <property type="project" value="UniProtKB-EC"/>
</dbReference>
<dbReference type="GO" id="GO:0046485">
    <property type="term" value="P:ether lipid metabolic process"/>
    <property type="evidence" value="ECO:0007669"/>
    <property type="project" value="Ensembl"/>
</dbReference>
<evidence type="ECO:0000256" key="11">
    <source>
        <dbReference type="ARBA" id="ARBA00023136"/>
    </source>
</evidence>
<evidence type="ECO:0000256" key="12">
    <source>
        <dbReference type="ARBA" id="ARBA00035673"/>
    </source>
</evidence>
<feature type="transmembrane region" description="Helical" evidence="18">
    <location>
        <begin position="123"/>
        <end position="141"/>
    </location>
</feature>
<evidence type="ECO:0000256" key="15">
    <source>
        <dbReference type="ARBA" id="ARBA00042674"/>
    </source>
</evidence>
<keyword evidence="5" id="KW-0963">Cytoplasm</keyword>
<evidence type="ECO:0000256" key="4">
    <source>
        <dbReference type="ARBA" id="ARBA00011738"/>
    </source>
</evidence>
<dbReference type="EC" id="3.3.2.2" evidence="12"/>
<keyword evidence="7" id="KW-0378">Hydrolase</keyword>
<proteinExistence type="inferred from homology"/>
<keyword evidence="11 18" id="KW-0472">Membrane</keyword>
<dbReference type="CTD" id="255043"/>
<keyword evidence="9 18" id="KW-1133">Transmembrane helix</keyword>
<dbReference type="Ensembl" id="ENSJJAT00000026089.1">
    <property type="protein sequence ID" value="ENSJJAP00000019553.1"/>
    <property type="gene ID" value="ENSJJAG00000020487.1"/>
</dbReference>
<evidence type="ECO:0000256" key="16">
    <source>
        <dbReference type="ARBA" id="ARBA00049458"/>
    </source>
</evidence>
<dbReference type="GeneTree" id="ENSGT00390000007101"/>
<evidence type="ECO:0000256" key="9">
    <source>
        <dbReference type="ARBA" id="ARBA00022989"/>
    </source>
</evidence>
<reference evidence="19" key="1">
    <citation type="submission" date="2025-08" db="UniProtKB">
        <authorList>
            <consortium name="Ensembl"/>
        </authorList>
    </citation>
    <scope>IDENTIFICATION</scope>
</reference>
<dbReference type="OMA" id="ACLIWPA"/>
<evidence type="ECO:0000256" key="1">
    <source>
        <dbReference type="ARBA" id="ARBA00004477"/>
    </source>
</evidence>
<keyword evidence="8" id="KW-0256">Endoplasmic reticulum</keyword>
<feature type="transmembrane region" description="Helical" evidence="18">
    <location>
        <begin position="200"/>
        <end position="219"/>
    </location>
</feature>
<evidence type="ECO:0000256" key="8">
    <source>
        <dbReference type="ARBA" id="ARBA00022824"/>
    </source>
</evidence>
<evidence type="ECO:0000256" key="10">
    <source>
        <dbReference type="ARBA" id="ARBA00023098"/>
    </source>
</evidence>
<dbReference type="Pfam" id="PF07947">
    <property type="entry name" value="YhhN"/>
    <property type="match status" value="1"/>
</dbReference>
<feature type="transmembrane region" description="Helical" evidence="18">
    <location>
        <begin position="148"/>
        <end position="166"/>
    </location>
</feature>
<comment type="catalytic activity">
    <reaction evidence="17">
        <text>a 1-O-(1Z-alkenyl)-sn-glycero-3-phosphocholine + H2O = a 2,3-saturated aldehyde + sn-glycerol 3-phosphocholine</text>
        <dbReference type="Rhea" id="RHEA:22544"/>
        <dbReference type="ChEBI" id="CHEBI:15377"/>
        <dbReference type="ChEBI" id="CHEBI:16870"/>
        <dbReference type="ChEBI" id="CHEBI:73359"/>
        <dbReference type="ChEBI" id="CHEBI:77287"/>
        <dbReference type="EC" id="3.3.2.2"/>
    </reaction>
</comment>
<dbReference type="RefSeq" id="XP_004672745.1">
    <property type="nucleotide sequence ID" value="XM_004672688.3"/>
</dbReference>
<evidence type="ECO:0000256" key="17">
    <source>
        <dbReference type="ARBA" id="ARBA00049560"/>
    </source>
</evidence>
<dbReference type="GO" id="GO:0042802">
    <property type="term" value="F:identical protein binding"/>
    <property type="evidence" value="ECO:0007669"/>
    <property type="project" value="Ensembl"/>
</dbReference>
<feature type="transmembrane region" description="Helical" evidence="18">
    <location>
        <begin position="60"/>
        <end position="84"/>
    </location>
</feature>
<evidence type="ECO:0000313" key="20">
    <source>
        <dbReference type="Proteomes" id="UP000694385"/>
    </source>
</evidence>
<keyword evidence="20" id="KW-1185">Reference proteome</keyword>
<keyword evidence="10" id="KW-0443">Lipid metabolism</keyword>
<comment type="subunit">
    <text evidence="4">Homodimer.</text>
</comment>
<evidence type="ECO:0000256" key="5">
    <source>
        <dbReference type="ARBA" id="ARBA00022490"/>
    </source>
</evidence>
<accession>A0A8C5L951</accession>
<evidence type="ECO:0000256" key="7">
    <source>
        <dbReference type="ARBA" id="ARBA00022801"/>
    </source>
</evidence>
<keyword evidence="6 18" id="KW-0812">Transmembrane</keyword>
<comment type="function">
    <text evidence="13">Catalyzes the hydrolysis of the vinyl ether bond of choline or ethanolamine lysoplasmalogens, forming fatty aldehyde and glycerophosphocholine or glycerophosphoethanolamine, respectively and is specific for the sn-2-deacylated (lyso) form of plasmalogen.</text>
</comment>
<dbReference type="GO" id="GO:0005789">
    <property type="term" value="C:endoplasmic reticulum membrane"/>
    <property type="evidence" value="ECO:0007669"/>
    <property type="project" value="UniProtKB-SubCell"/>
</dbReference>
<evidence type="ECO:0000256" key="18">
    <source>
        <dbReference type="SAM" id="Phobius"/>
    </source>
</evidence>
<comment type="subcellular location">
    <subcellularLocation>
        <location evidence="2">Cytoplasm</location>
    </subcellularLocation>
    <subcellularLocation>
        <location evidence="1">Endoplasmic reticulum membrane</location>
        <topology evidence="1">Multi-pass membrane protein</topology>
    </subcellularLocation>
</comment>
<dbReference type="GO" id="GO:0047826">
    <property type="term" value="F:D-lysine 5,6-aminomutase activity"/>
    <property type="evidence" value="ECO:0007669"/>
    <property type="project" value="Ensembl"/>
</dbReference>
<dbReference type="OrthoDB" id="2133758at2759"/>
<dbReference type="GeneID" id="101593594"/>
<gene>
    <name evidence="19" type="primary">Tmem86b</name>
</gene>
<name>A0A8C5L951_JACJA</name>
<protein>
    <recommendedName>
        <fullName evidence="14">Lysoplasmalogenase TMEM86B</fullName>
        <ecNumber evidence="12">3.3.2.2</ecNumber>
    </recommendedName>
    <alternativeName>
        <fullName evidence="15">Transmembrane protein 86B</fullName>
    </alternativeName>
</protein>
<evidence type="ECO:0000256" key="13">
    <source>
        <dbReference type="ARBA" id="ARBA00037660"/>
    </source>
</evidence>
<dbReference type="AlphaFoldDB" id="A0A8C5L951"/>
<dbReference type="PANTHER" id="PTHR31885">
    <property type="entry name" value="GH04784P"/>
    <property type="match status" value="1"/>
</dbReference>
<evidence type="ECO:0000256" key="6">
    <source>
        <dbReference type="ARBA" id="ARBA00022692"/>
    </source>
</evidence>
<evidence type="ECO:0000313" key="19">
    <source>
        <dbReference type="Ensembl" id="ENSJJAP00000019553.1"/>
    </source>
</evidence>
<evidence type="ECO:0000256" key="2">
    <source>
        <dbReference type="ARBA" id="ARBA00004496"/>
    </source>
</evidence>
<comment type="similarity">
    <text evidence="3">Belongs to the TMEM86 family.</text>
</comment>
<dbReference type="Proteomes" id="UP000694385">
    <property type="component" value="Unassembled WGS sequence"/>
</dbReference>
<comment type="catalytic activity">
    <reaction evidence="16">
        <text>a 1-O-(1Z-alkenyl)-sn-glycero-3-phosphoethanolamine + H2O = a 2,3-saturated aldehyde + sn-glycero-3-phosphoethanolamine</text>
        <dbReference type="Rhea" id="RHEA:16905"/>
        <dbReference type="ChEBI" id="CHEBI:15377"/>
        <dbReference type="ChEBI" id="CHEBI:73359"/>
        <dbReference type="ChEBI" id="CHEBI:77288"/>
        <dbReference type="ChEBI" id="CHEBI:143890"/>
        <dbReference type="EC" id="3.3.2.2"/>
    </reaction>
</comment>
<feature type="transmembrane region" description="Helical" evidence="18">
    <location>
        <begin position="21"/>
        <end position="40"/>
    </location>
</feature>
<organism evidence="19 20">
    <name type="scientific">Jaculus jaculus</name>
    <name type="common">Lesser Egyptian jerboa</name>
    <dbReference type="NCBI Taxonomy" id="51337"/>
    <lineage>
        <taxon>Eukaryota</taxon>
        <taxon>Metazoa</taxon>
        <taxon>Chordata</taxon>
        <taxon>Craniata</taxon>
        <taxon>Vertebrata</taxon>
        <taxon>Euteleostomi</taxon>
        <taxon>Mammalia</taxon>
        <taxon>Eutheria</taxon>
        <taxon>Euarchontoglires</taxon>
        <taxon>Glires</taxon>
        <taxon>Rodentia</taxon>
        <taxon>Myomorpha</taxon>
        <taxon>Dipodoidea</taxon>
        <taxon>Dipodidae</taxon>
        <taxon>Dipodinae</taxon>
        <taxon>Jaculus</taxon>
    </lineage>
</organism>
<reference evidence="19" key="2">
    <citation type="submission" date="2025-09" db="UniProtKB">
        <authorList>
            <consortium name="Ensembl"/>
        </authorList>
    </citation>
    <scope>IDENTIFICATION</scope>
</reference>
<sequence length="226" mass="24800">MNARKEGLPLKMLFSDQHPQVRRWLGPFILACSIYFLLWIPKEQPSWVSALVKSLPLLSLVVFLGAVASGGAYTWLLQGALVCSAMGDACLIWPQAFLHGMAAFAAAHFLYFCAFGLSPLRPGLLLLIVPVSVAYYSLLLLHLEPDMVLPVGAYTLILSAMLWRSLAQGGSASWGALLFTFSDGILAWDTFVQSLPYARLVIMTTYYTAQLLLTLSALWSPGLKTQ</sequence>
<feature type="transmembrane region" description="Helical" evidence="18">
    <location>
        <begin position="96"/>
        <end position="117"/>
    </location>
</feature>
<evidence type="ECO:0000256" key="14">
    <source>
        <dbReference type="ARBA" id="ARBA00039876"/>
    </source>
</evidence>
<dbReference type="PANTHER" id="PTHR31885:SF7">
    <property type="entry name" value="LYSOPLASMALOGENASE"/>
    <property type="match status" value="1"/>
</dbReference>